<accession>A0A0A9AQ10</accession>
<dbReference type="AlphaFoldDB" id="A0A0A9AQ10"/>
<name>A0A0A9AQ10_ARUDO</name>
<organism evidence="1">
    <name type="scientific">Arundo donax</name>
    <name type="common">Giant reed</name>
    <name type="synonym">Donax arundinaceus</name>
    <dbReference type="NCBI Taxonomy" id="35708"/>
    <lineage>
        <taxon>Eukaryota</taxon>
        <taxon>Viridiplantae</taxon>
        <taxon>Streptophyta</taxon>
        <taxon>Embryophyta</taxon>
        <taxon>Tracheophyta</taxon>
        <taxon>Spermatophyta</taxon>
        <taxon>Magnoliopsida</taxon>
        <taxon>Liliopsida</taxon>
        <taxon>Poales</taxon>
        <taxon>Poaceae</taxon>
        <taxon>PACMAD clade</taxon>
        <taxon>Arundinoideae</taxon>
        <taxon>Arundineae</taxon>
        <taxon>Arundo</taxon>
    </lineage>
</organism>
<sequence>MAQTILILDKGRLCSLSRARWTDEDEALVRLGAALHAAEQLVHQIQRRHALQVRRRRGCHRRHELSPFLGIGSGGGGWGSYCEGAHGFLLPWISRGFAGLL</sequence>
<protein>
    <submittedName>
        <fullName evidence="1">Uncharacterized protein</fullName>
    </submittedName>
</protein>
<proteinExistence type="predicted"/>
<reference evidence="1" key="1">
    <citation type="submission" date="2014-09" db="EMBL/GenBank/DDBJ databases">
        <authorList>
            <person name="Magalhaes I.L.F."/>
            <person name="Oliveira U."/>
            <person name="Santos F.R."/>
            <person name="Vidigal T.H.D.A."/>
            <person name="Brescovit A.D."/>
            <person name="Santos A.J."/>
        </authorList>
    </citation>
    <scope>NUCLEOTIDE SEQUENCE</scope>
    <source>
        <tissue evidence="1">Shoot tissue taken approximately 20 cm above the soil surface</tissue>
    </source>
</reference>
<reference evidence="1" key="2">
    <citation type="journal article" date="2015" name="Data Brief">
        <title>Shoot transcriptome of the giant reed, Arundo donax.</title>
        <authorList>
            <person name="Barrero R.A."/>
            <person name="Guerrero F.D."/>
            <person name="Moolhuijzen P."/>
            <person name="Goolsby J.A."/>
            <person name="Tidwell J."/>
            <person name="Bellgard S.E."/>
            <person name="Bellgard M.I."/>
        </authorList>
    </citation>
    <scope>NUCLEOTIDE SEQUENCE</scope>
    <source>
        <tissue evidence="1">Shoot tissue taken approximately 20 cm above the soil surface</tissue>
    </source>
</reference>
<dbReference type="EMBL" id="GBRH01245922">
    <property type="protein sequence ID" value="JAD51973.1"/>
    <property type="molecule type" value="Transcribed_RNA"/>
</dbReference>
<evidence type="ECO:0000313" key="1">
    <source>
        <dbReference type="EMBL" id="JAD51973.1"/>
    </source>
</evidence>